<dbReference type="CDD" id="cd02968">
    <property type="entry name" value="SCO"/>
    <property type="match status" value="1"/>
</dbReference>
<keyword evidence="2 3" id="KW-0186">Copper</keyword>
<feature type="binding site" evidence="3">
    <location>
        <position position="165"/>
    </location>
    <ligand>
        <name>Cu cation</name>
        <dbReference type="ChEBI" id="CHEBI:23378"/>
    </ligand>
</feature>
<evidence type="ECO:0000259" key="5">
    <source>
        <dbReference type="PROSITE" id="PS51352"/>
    </source>
</evidence>
<keyword evidence="4" id="KW-1015">Disulfide bond</keyword>
<dbReference type="PANTHER" id="PTHR12151:SF25">
    <property type="entry name" value="LINALOOL DEHYDRATASE_ISOMERASE DOMAIN-CONTAINING PROTEIN"/>
    <property type="match status" value="1"/>
</dbReference>
<keyword evidence="7" id="KW-1185">Reference proteome</keyword>
<organism evidence="6 7">
    <name type="scientific">Paenibacillus monticola</name>
    <dbReference type="NCBI Taxonomy" id="2666075"/>
    <lineage>
        <taxon>Bacteria</taxon>
        <taxon>Bacillati</taxon>
        <taxon>Bacillota</taxon>
        <taxon>Bacilli</taxon>
        <taxon>Bacillales</taxon>
        <taxon>Paenibacillaceae</taxon>
        <taxon>Paenibacillus</taxon>
    </lineage>
</organism>
<dbReference type="PANTHER" id="PTHR12151">
    <property type="entry name" value="ELECTRON TRANSPORT PROTIN SCO1/SENC FAMILY MEMBER"/>
    <property type="match status" value="1"/>
</dbReference>
<dbReference type="AlphaFoldDB" id="A0A7X2HAF0"/>
<dbReference type="InterPro" id="IPR003782">
    <property type="entry name" value="SCO1/SenC"/>
</dbReference>
<feature type="disulfide bond" description="Redox-active" evidence="4">
    <location>
        <begin position="74"/>
        <end position="78"/>
    </location>
</feature>
<sequence length="206" mass="23311">MNTLKRYKWTWMLLLLALIMAGYLAANSLTFGKKELPVIGEVQNFSLENVNGEQVTLADTQGKVRLVYFFFTECPDVCPITTFMLSKTQNLLLKDGSFGKDVEFVSISFDPENDTREAIKEFADRFHADYNGWYFLRGDQEEIRNLAAKSFKVLIAGNNKDNFAHANLIGLVDRDNRLRALYDAGDTENVTPEFLADTAKTLAADK</sequence>
<dbReference type="Gene3D" id="3.40.30.10">
    <property type="entry name" value="Glutaredoxin"/>
    <property type="match status" value="1"/>
</dbReference>
<dbReference type="PROSITE" id="PS51352">
    <property type="entry name" value="THIOREDOXIN_2"/>
    <property type="match status" value="1"/>
</dbReference>
<dbReference type="EMBL" id="WJXB01000014">
    <property type="protein sequence ID" value="MRN56502.1"/>
    <property type="molecule type" value="Genomic_DNA"/>
</dbReference>
<protein>
    <submittedName>
        <fullName evidence="6">Redoxin domain-containing protein</fullName>
    </submittedName>
</protein>
<evidence type="ECO:0000256" key="1">
    <source>
        <dbReference type="ARBA" id="ARBA00010996"/>
    </source>
</evidence>
<comment type="similarity">
    <text evidence="1">Belongs to the SCO1/2 family.</text>
</comment>
<feature type="binding site" evidence="3">
    <location>
        <position position="74"/>
    </location>
    <ligand>
        <name>Cu cation</name>
        <dbReference type="ChEBI" id="CHEBI:23378"/>
    </ligand>
</feature>
<feature type="binding site" evidence="3">
    <location>
        <position position="78"/>
    </location>
    <ligand>
        <name>Cu cation</name>
        <dbReference type="ChEBI" id="CHEBI:23378"/>
    </ligand>
</feature>
<evidence type="ECO:0000256" key="4">
    <source>
        <dbReference type="PIRSR" id="PIRSR603782-2"/>
    </source>
</evidence>
<keyword evidence="3" id="KW-0479">Metal-binding</keyword>
<accession>A0A7X2HAF0</accession>
<gene>
    <name evidence="6" type="ORF">GJB61_26425</name>
</gene>
<evidence type="ECO:0000313" key="7">
    <source>
        <dbReference type="Proteomes" id="UP000463051"/>
    </source>
</evidence>
<proteinExistence type="inferred from homology"/>
<name>A0A7X2HAF0_9BACL</name>
<dbReference type="InterPro" id="IPR036249">
    <property type="entry name" value="Thioredoxin-like_sf"/>
</dbReference>
<dbReference type="SUPFAM" id="SSF52833">
    <property type="entry name" value="Thioredoxin-like"/>
    <property type="match status" value="1"/>
</dbReference>
<comment type="caution">
    <text evidence="6">The sequence shown here is derived from an EMBL/GenBank/DDBJ whole genome shotgun (WGS) entry which is preliminary data.</text>
</comment>
<dbReference type="GO" id="GO:0046872">
    <property type="term" value="F:metal ion binding"/>
    <property type="evidence" value="ECO:0007669"/>
    <property type="project" value="UniProtKB-KW"/>
</dbReference>
<dbReference type="Proteomes" id="UP000463051">
    <property type="component" value="Unassembled WGS sequence"/>
</dbReference>
<reference evidence="6 7" key="1">
    <citation type="submission" date="2019-11" db="EMBL/GenBank/DDBJ databases">
        <title>Paenibacillus monticola sp. nov., a novel PGPR strain isolated from mountain sample in China.</title>
        <authorList>
            <person name="Zhao Q."/>
            <person name="Li H.-P."/>
            <person name="Zhang J.-L."/>
        </authorList>
    </citation>
    <scope>NUCLEOTIDE SEQUENCE [LARGE SCALE GENOMIC DNA]</scope>
    <source>
        <strain evidence="6 7">LC-T2</strain>
    </source>
</reference>
<evidence type="ECO:0000256" key="3">
    <source>
        <dbReference type="PIRSR" id="PIRSR603782-1"/>
    </source>
</evidence>
<dbReference type="Pfam" id="PF02630">
    <property type="entry name" value="SCO1-SenC"/>
    <property type="match status" value="1"/>
</dbReference>
<dbReference type="InterPro" id="IPR013766">
    <property type="entry name" value="Thioredoxin_domain"/>
</dbReference>
<dbReference type="RefSeq" id="WP_154122007.1">
    <property type="nucleotide sequence ID" value="NZ_WJXB01000014.1"/>
</dbReference>
<evidence type="ECO:0000313" key="6">
    <source>
        <dbReference type="EMBL" id="MRN56502.1"/>
    </source>
</evidence>
<feature type="domain" description="Thioredoxin" evidence="5">
    <location>
        <begin position="36"/>
        <end position="204"/>
    </location>
</feature>
<evidence type="ECO:0000256" key="2">
    <source>
        <dbReference type="ARBA" id="ARBA00023008"/>
    </source>
</evidence>